<evidence type="ECO:0000313" key="3">
    <source>
        <dbReference type="EMBL" id="CAE7575690.1"/>
    </source>
</evidence>
<evidence type="ECO:0000259" key="2">
    <source>
        <dbReference type="PROSITE" id="PS50994"/>
    </source>
</evidence>
<dbReference type="InterPro" id="IPR001584">
    <property type="entry name" value="Integrase_cat-core"/>
</dbReference>
<dbReference type="Pfam" id="PF07727">
    <property type="entry name" value="RVT_2"/>
    <property type="match status" value="1"/>
</dbReference>
<dbReference type="InterPro" id="IPR043502">
    <property type="entry name" value="DNA/RNA_pol_sf"/>
</dbReference>
<feature type="domain" description="Integrase catalytic" evidence="2">
    <location>
        <begin position="739"/>
        <end position="911"/>
    </location>
</feature>
<protein>
    <recommendedName>
        <fullName evidence="2">Integrase catalytic domain-containing protein</fullName>
    </recommendedName>
</protein>
<feature type="compositionally biased region" description="Acidic residues" evidence="1">
    <location>
        <begin position="682"/>
        <end position="694"/>
    </location>
</feature>
<dbReference type="PANTHER" id="PTHR11439">
    <property type="entry name" value="GAG-POL-RELATED RETROTRANSPOSON"/>
    <property type="match status" value="1"/>
</dbReference>
<accession>A0A812UG30</accession>
<proteinExistence type="predicted"/>
<comment type="caution">
    <text evidence="3">The sequence shown here is derived from an EMBL/GenBank/DDBJ whole genome shotgun (WGS) entry which is preliminary data.</text>
</comment>
<dbReference type="CDD" id="cd09272">
    <property type="entry name" value="RNase_HI_RT_Ty1"/>
    <property type="match status" value="1"/>
</dbReference>
<sequence>MLEQRVPRRLPRTIHVELCERKGCRIDVSWSKSWCFLRLQSTTIPTDVRKERCGQGKGSFFELPGRTSSEFRRRRGGLGALEASQGFGAGEEAEDGTTPCASSKQSCHVGSTCVESPPRAGCQRDMGGLAIHGSGYVNACRRSHGSGRRGAYGGGNRYPAGRGRIRQSWRRHFGGILLSSYAVPELHGHGVLPGGAKDPTKGAKDPTKGVIFGMASRFDAATQDRGTTEATGSSSTSLAFNQCGELYIVVSTTDGGLLWWNRNTATSSCSHDASTDGTDDTTATSTADAATSTVDATPGPYAAGVDSAHRSEALTGVCSFETNAESGKGKAKAFGITWCLGQFVVFLQTEESEPLNLRSQRIRKLRRRWKKKTERLFGASLKPIDRTGMKGLDRGPYAAEVEQRLHPVVQCLNLLDSVGRSPGVRCVDSVGRSPVVRCVDSVGRSPGVRCVDSVGRSPVVRCVGSVGRSPVVRCVDSVGRSPGVRCVDSVGRSPVVRCVGSVGRSPVVRCVGSVGRSPVVHCLGRGRITVTAEVGQRLHPVVQCETTVGRHVVVRRASFMFPDGLSVCPWLIEHDDSDQRKEVSRREPQDESKDLRLSMAGCEPSQCCALDDLGCVATGCDAVVPVVECSERVCALRLEMSGSVVRGLPVVIDVDGQEGVGQDPAGDRGAPAFEPSDPRGDGEEELIPDVPPDDGNDVYVPPSDRWYMNHVACGHQPYSPDCDICVSSRGVIPARRRKDPEIPLGSFLTDFWFFNKELRGCTVVHELSGYSFSFPFPIGQGMAKLVQGLIRELAAIGVQGQHVVMRMDNEASLIALWRKVARDKTFPGLSMHLDLAPPNRPQAKGLVEVHVRFFKESFWVNWLTVEQAMGKKLKLGGLLYEECIRYVTRTRNLFCVGASQSTPLERLRRQRMPQTRTYPFACQGFVKPVKVGQEDRGKRLVKCLYLGPGRVNGGGVRYIPLDRPDKVCYGSAFRPDLPFVYPELTVEKVADSGAPSRQDNIENRPIKFDLEPPRQYNPGEPSGDLVERGTGQELVPDVAEMEAPDIDMDDIVPTDDEGMQAEPELPVSPVGENVMPDADAEMQAEPEQGDEAIEMAIDWLQDHALQCLFERDDVLRVAHDVVCATRPPQTSRPSASSELSFTLRFGGSKITVAVPVGAADEYTGELLEQGKLKEGMKLEMEELDHFGVCQVISAREATTLVKSDRKRVLSTRWVLHYKDGHDRVRCRLVVRDFKGSTSALADGIYSPTTTLESVRCLLGMYAYFGGKVISGDISVAFMQARLFTTEVVKLPENCRMMDGSWVHCLLKRAMNGLRIGPLAWFRELGETLRKQGFKVTADSTVYRKVYRWKGTDHIVLVLAYVDDILVFSTSPEVAEKVFADLSKVFKMKRTGALEPGKASVIAFLGRNIYQKKDGSLFFGLKPGMLKSCAEEYKITKEAKLPKLERLWKSLEEKPITQEAYQRSRRVLGKLSWIALTRPDLQFAVGFLARSQSNPDSRSEACMRAVLKWTLSLKDQVQQIPATWINYEPSSDIHVIDCFCDASWNLPSVSGAVLSWQGNMLKSFSRKQSVVALSSAEAELSALVETVKEALFAGLLQQSFLEGLPEDEVSGTFVIHIRTDSESAKAIALLRRVRHLELRCAYLQQMVQAGRVRLEFVPGEYNAADGLTKSMTEPNQLENLYEVTGLVPFHEVLGEFDVDLLESDETGMTGSWVPVEYQDLCAEIASNKIPFLVVELFCRPEGSLQRACEEKKIAYVGVTEQMDFCAKSTQQFLSEIFSVLQSSLQTRIYCHISTPCTTGCRFRYRGWNRFDKVKWAAKVAAHAEHWKLIRGLLKLPLAWPPSLLGRCPLPRSARKVGPSHRITMVLKSRWNRQNPNREGQANPAPLAIPASLPIRPQCRAKQHRSVGSCGVRSKQDITLGRMSSLDPT</sequence>
<gene>
    <name evidence="3" type="ORF">SNAT2548_LOCUS32837</name>
</gene>
<dbReference type="InterPro" id="IPR013103">
    <property type="entry name" value="RVT_2"/>
</dbReference>
<evidence type="ECO:0000256" key="1">
    <source>
        <dbReference type="SAM" id="MobiDB-lite"/>
    </source>
</evidence>
<name>A0A812UG30_9DINO</name>
<feature type="compositionally biased region" description="Basic and acidic residues" evidence="1">
    <location>
        <begin position="999"/>
        <end position="1012"/>
    </location>
</feature>
<organism evidence="3 4">
    <name type="scientific">Symbiodinium natans</name>
    <dbReference type="NCBI Taxonomy" id="878477"/>
    <lineage>
        <taxon>Eukaryota</taxon>
        <taxon>Sar</taxon>
        <taxon>Alveolata</taxon>
        <taxon>Dinophyceae</taxon>
        <taxon>Suessiales</taxon>
        <taxon>Symbiodiniaceae</taxon>
        <taxon>Symbiodinium</taxon>
    </lineage>
</organism>
<dbReference type="OrthoDB" id="434790at2759"/>
<feature type="compositionally biased region" description="Low complexity" evidence="1">
    <location>
        <begin position="280"/>
        <end position="295"/>
    </location>
</feature>
<keyword evidence="4" id="KW-1185">Reference proteome</keyword>
<feature type="region of interest" description="Disordered" evidence="1">
    <location>
        <begin position="657"/>
        <end position="694"/>
    </location>
</feature>
<reference evidence="3" key="1">
    <citation type="submission" date="2021-02" db="EMBL/GenBank/DDBJ databases">
        <authorList>
            <person name="Dougan E. K."/>
            <person name="Rhodes N."/>
            <person name="Thang M."/>
            <person name="Chan C."/>
        </authorList>
    </citation>
    <scope>NUCLEOTIDE SEQUENCE</scope>
</reference>
<dbReference type="SUPFAM" id="SSF56672">
    <property type="entry name" value="DNA/RNA polymerases"/>
    <property type="match status" value="1"/>
</dbReference>
<dbReference type="Proteomes" id="UP000604046">
    <property type="component" value="Unassembled WGS sequence"/>
</dbReference>
<dbReference type="EMBL" id="CAJNDS010002730">
    <property type="protein sequence ID" value="CAE7575690.1"/>
    <property type="molecule type" value="Genomic_DNA"/>
</dbReference>
<dbReference type="GO" id="GO:0015074">
    <property type="term" value="P:DNA integration"/>
    <property type="evidence" value="ECO:0007669"/>
    <property type="project" value="InterPro"/>
</dbReference>
<dbReference type="PROSITE" id="PS50994">
    <property type="entry name" value="INTEGRASE"/>
    <property type="match status" value="1"/>
</dbReference>
<feature type="region of interest" description="Disordered" evidence="1">
    <location>
        <begin position="991"/>
        <end position="1028"/>
    </location>
</feature>
<dbReference type="PANTHER" id="PTHR11439:SF491">
    <property type="entry name" value="INTEGRASE CATALYTIC DOMAIN-CONTAINING PROTEIN"/>
    <property type="match status" value="1"/>
</dbReference>
<feature type="region of interest" description="Disordered" evidence="1">
    <location>
        <begin position="267"/>
        <end position="295"/>
    </location>
</feature>
<evidence type="ECO:0000313" key="4">
    <source>
        <dbReference type="Proteomes" id="UP000604046"/>
    </source>
</evidence>